<keyword evidence="3" id="KW-0732">Signal</keyword>
<organism evidence="4 5">
    <name type="scientific">Mesorhabditis belari</name>
    <dbReference type="NCBI Taxonomy" id="2138241"/>
    <lineage>
        <taxon>Eukaryota</taxon>
        <taxon>Metazoa</taxon>
        <taxon>Ecdysozoa</taxon>
        <taxon>Nematoda</taxon>
        <taxon>Chromadorea</taxon>
        <taxon>Rhabditida</taxon>
        <taxon>Rhabditina</taxon>
        <taxon>Rhabditomorpha</taxon>
        <taxon>Rhabditoidea</taxon>
        <taxon>Rhabditidae</taxon>
        <taxon>Mesorhabditinae</taxon>
        <taxon>Mesorhabditis</taxon>
    </lineage>
</organism>
<protein>
    <submittedName>
        <fullName evidence="5">Uncharacterized protein</fullName>
    </submittedName>
</protein>
<feature type="compositionally biased region" description="Polar residues" evidence="1">
    <location>
        <begin position="469"/>
        <end position="480"/>
    </location>
</feature>
<evidence type="ECO:0000313" key="5">
    <source>
        <dbReference type="WBParaSite" id="MBELARI_LOCUS20641"/>
    </source>
</evidence>
<sequence>MSLLVVTLLASGFWATSAGSTLSPDNTYVCNTCHDPQYWDETTNGKLHFYAKPSQIFDMNKKNISQCPDLRTQTTGSRHRCLQACTYAIRAPSNYDPKNAPDTPKHVALSCGDLYKDFNGHEFKRDPCSLKKYPDGKTELMCRCTQTNCNRKIAQWAHRLTEEWNARNKSSSLPDDFLIFLFDRQDSLHTEVTSQSNSFTHPFTLSTSSASSSTPLPSTLITDLSITPDPLFMPVVMNSTETPAQGRLKKNQYLLMGVIFSLLAFCFILILCVALYRYRTASANYKLKEKRKKDNKKGKNNRSNGSTYAQLPFIDGEMPNQHPALSKEESDKRWMAMKETVVKVSEQRLLQRSTNAVDRLIANPVLPSPAVGFCAPWQGKVSPADSTHPSSPRSPREKAALSELDLIAAVEDEVRKELGAVANSYAIPEPDGEEEIVQLSVTDDRLNEPDVHSFTASQITEENDDYYNEGTSSLHKYNVN</sequence>
<evidence type="ECO:0000256" key="2">
    <source>
        <dbReference type="SAM" id="Phobius"/>
    </source>
</evidence>
<evidence type="ECO:0000256" key="3">
    <source>
        <dbReference type="SAM" id="SignalP"/>
    </source>
</evidence>
<feature type="transmembrane region" description="Helical" evidence="2">
    <location>
        <begin position="253"/>
        <end position="276"/>
    </location>
</feature>
<keyword evidence="2" id="KW-0472">Membrane</keyword>
<proteinExistence type="predicted"/>
<keyword evidence="2" id="KW-1133">Transmembrane helix</keyword>
<accession>A0AAF3F4P7</accession>
<evidence type="ECO:0000313" key="4">
    <source>
        <dbReference type="Proteomes" id="UP000887575"/>
    </source>
</evidence>
<feature type="region of interest" description="Disordered" evidence="1">
    <location>
        <begin position="288"/>
        <end position="329"/>
    </location>
</feature>
<dbReference type="WBParaSite" id="MBELARI_LOCUS20641">
    <property type="protein sequence ID" value="MBELARI_LOCUS20641"/>
    <property type="gene ID" value="MBELARI_LOCUS20641"/>
</dbReference>
<feature type="signal peptide" evidence="3">
    <location>
        <begin position="1"/>
        <end position="18"/>
    </location>
</feature>
<dbReference type="Proteomes" id="UP000887575">
    <property type="component" value="Unassembled WGS sequence"/>
</dbReference>
<name>A0AAF3F4P7_9BILA</name>
<feature type="chain" id="PRO_5041906750" evidence="3">
    <location>
        <begin position="19"/>
        <end position="480"/>
    </location>
</feature>
<keyword evidence="2" id="KW-0812">Transmembrane</keyword>
<feature type="compositionally biased region" description="Basic residues" evidence="1">
    <location>
        <begin position="288"/>
        <end position="300"/>
    </location>
</feature>
<reference evidence="5" key="1">
    <citation type="submission" date="2024-02" db="UniProtKB">
        <authorList>
            <consortium name="WormBaseParasite"/>
        </authorList>
    </citation>
    <scope>IDENTIFICATION</scope>
</reference>
<feature type="region of interest" description="Disordered" evidence="1">
    <location>
        <begin position="453"/>
        <end position="480"/>
    </location>
</feature>
<dbReference type="AlphaFoldDB" id="A0AAF3F4P7"/>
<evidence type="ECO:0000256" key="1">
    <source>
        <dbReference type="SAM" id="MobiDB-lite"/>
    </source>
</evidence>
<keyword evidence="4" id="KW-1185">Reference proteome</keyword>